<dbReference type="InParanoid" id="A0A543B4F7"/>
<dbReference type="Proteomes" id="UP000317043">
    <property type="component" value="Unassembled WGS sequence"/>
</dbReference>
<dbReference type="InterPro" id="IPR050570">
    <property type="entry name" value="Cell_wall_metabolism_enzyme"/>
</dbReference>
<dbReference type="PANTHER" id="PTHR21666">
    <property type="entry name" value="PEPTIDASE-RELATED"/>
    <property type="match status" value="1"/>
</dbReference>
<evidence type="ECO:0000256" key="1">
    <source>
        <dbReference type="SAM" id="MobiDB-lite"/>
    </source>
</evidence>
<dbReference type="Gene3D" id="2.70.70.10">
    <property type="entry name" value="Glucose Permease (Domain IIA)"/>
    <property type="match status" value="1"/>
</dbReference>
<sequence length="250" mass="25957">MDSSSGKTPQTSTPAKFFEKHRQAILSFLDSQRQSAVSRTVFAAVAAAVLLGTGFSAVSAADRPADETVAVASADREENDQAGRSAERDEATDTEAAEKATEKETETKAPEPKKAEPKPAPDWVVPSPAPISDVYGPRDWRGGEMHYGTDFAAAEGADNVAAADGVVVQSGANGGYGLGITIEHANGVVTVYGHHSKLLVSVGDKVKAGDVIGLAGSTGDVTGPHLHFEVYVNGAPTDPVKFLKDKGVKV</sequence>
<comment type="caution">
    <text evidence="3">The sequence shown here is derived from an EMBL/GenBank/DDBJ whole genome shotgun (WGS) entry which is preliminary data.</text>
</comment>
<feature type="region of interest" description="Disordered" evidence="1">
    <location>
        <begin position="56"/>
        <end position="132"/>
    </location>
</feature>
<accession>A0A543B4F7</accession>
<dbReference type="SUPFAM" id="SSF51261">
    <property type="entry name" value="Duplicated hybrid motif"/>
    <property type="match status" value="1"/>
</dbReference>
<dbReference type="InterPro" id="IPR011055">
    <property type="entry name" value="Dup_hybrid_motif"/>
</dbReference>
<protein>
    <submittedName>
        <fullName evidence="3">Peptidase M23-like protein</fullName>
    </submittedName>
</protein>
<keyword evidence="4" id="KW-1185">Reference proteome</keyword>
<organism evidence="3 4">
    <name type="scientific">Stackebrandtia endophytica</name>
    <dbReference type="NCBI Taxonomy" id="1496996"/>
    <lineage>
        <taxon>Bacteria</taxon>
        <taxon>Bacillati</taxon>
        <taxon>Actinomycetota</taxon>
        <taxon>Actinomycetes</taxon>
        <taxon>Glycomycetales</taxon>
        <taxon>Glycomycetaceae</taxon>
        <taxon>Stackebrandtia</taxon>
    </lineage>
</organism>
<reference evidence="3 4" key="1">
    <citation type="submission" date="2019-06" db="EMBL/GenBank/DDBJ databases">
        <title>Sequencing the genomes of 1000 actinobacteria strains.</title>
        <authorList>
            <person name="Klenk H.-P."/>
        </authorList>
    </citation>
    <scope>NUCLEOTIDE SEQUENCE [LARGE SCALE GENOMIC DNA]</scope>
    <source>
        <strain evidence="3 4">DSM 45928</strain>
    </source>
</reference>
<dbReference type="InterPro" id="IPR016047">
    <property type="entry name" value="M23ase_b-sheet_dom"/>
</dbReference>
<dbReference type="PANTHER" id="PTHR21666:SF270">
    <property type="entry name" value="MUREIN HYDROLASE ACTIVATOR ENVC"/>
    <property type="match status" value="1"/>
</dbReference>
<dbReference type="OrthoDB" id="5244067at2"/>
<name>A0A543B4F7_9ACTN</name>
<evidence type="ECO:0000313" key="4">
    <source>
        <dbReference type="Proteomes" id="UP000317043"/>
    </source>
</evidence>
<dbReference type="GO" id="GO:0004222">
    <property type="term" value="F:metalloendopeptidase activity"/>
    <property type="evidence" value="ECO:0007669"/>
    <property type="project" value="TreeGrafter"/>
</dbReference>
<dbReference type="CDD" id="cd12797">
    <property type="entry name" value="M23_peptidase"/>
    <property type="match status" value="1"/>
</dbReference>
<feature type="domain" description="M23ase beta-sheet core" evidence="2">
    <location>
        <begin position="145"/>
        <end position="239"/>
    </location>
</feature>
<dbReference type="RefSeq" id="WP_142045144.1">
    <property type="nucleotide sequence ID" value="NZ_JBHTGS010000002.1"/>
</dbReference>
<dbReference type="Pfam" id="PF01551">
    <property type="entry name" value="Peptidase_M23"/>
    <property type="match status" value="1"/>
</dbReference>
<evidence type="ECO:0000259" key="2">
    <source>
        <dbReference type="Pfam" id="PF01551"/>
    </source>
</evidence>
<dbReference type="EMBL" id="VFOW01000001">
    <property type="protein sequence ID" value="TQL79673.1"/>
    <property type="molecule type" value="Genomic_DNA"/>
</dbReference>
<gene>
    <name evidence="3" type="ORF">FB566_5283</name>
</gene>
<dbReference type="AlphaFoldDB" id="A0A543B4F7"/>
<proteinExistence type="predicted"/>
<feature type="compositionally biased region" description="Basic and acidic residues" evidence="1">
    <location>
        <begin position="74"/>
        <end position="119"/>
    </location>
</feature>
<evidence type="ECO:0000313" key="3">
    <source>
        <dbReference type="EMBL" id="TQL79673.1"/>
    </source>
</evidence>